<gene>
    <name evidence="2" type="ORF">MM415B05246_0002</name>
</gene>
<organism evidence="2">
    <name type="scientific">viral metagenome</name>
    <dbReference type="NCBI Taxonomy" id="1070528"/>
    <lineage>
        <taxon>unclassified sequences</taxon>
        <taxon>metagenomes</taxon>
        <taxon>organismal metagenomes</taxon>
    </lineage>
</organism>
<evidence type="ECO:0000256" key="1">
    <source>
        <dbReference type="SAM" id="MobiDB-lite"/>
    </source>
</evidence>
<accession>A0A6M3LM86</accession>
<dbReference type="AlphaFoldDB" id="A0A6M3LM86"/>
<sequence>MKRLAIRVLVYEGDEDWVDAVLGSSKKDGVTVFTRGTLTINTVQDMLVEEVKKSETIREREGSALEATHTDKAGSRSG</sequence>
<evidence type="ECO:0000313" key="2">
    <source>
        <dbReference type="EMBL" id="QJA95683.1"/>
    </source>
</evidence>
<dbReference type="EMBL" id="MT143335">
    <property type="protein sequence ID" value="QJA95683.1"/>
    <property type="molecule type" value="Genomic_DNA"/>
</dbReference>
<name>A0A6M3LM86_9ZZZZ</name>
<feature type="region of interest" description="Disordered" evidence="1">
    <location>
        <begin position="53"/>
        <end position="78"/>
    </location>
</feature>
<protein>
    <submittedName>
        <fullName evidence="2">Uncharacterized protein</fullName>
    </submittedName>
</protein>
<proteinExistence type="predicted"/>
<reference evidence="2" key="1">
    <citation type="submission" date="2020-03" db="EMBL/GenBank/DDBJ databases">
        <title>The deep terrestrial virosphere.</title>
        <authorList>
            <person name="Holmfeldt K."/>
            <person name="Nilsson E."/>
            <person name="Simone D."/>
            <person name="Lopez-Fernandez M."/>
            <person name="Wu X."/>
            <person name="de Brujin I."/>
            <person name="Lundin D."/>
            <person name="Andersson A."/>
            <person name="Bertilsson S."/>
            <person name="Dopson M."/>
        </authorList>
    </citation>
    <scope>NUCLEOTIDE SEQUENCE</scope>
    <source>
        <strain evidence="2">MM415B05246</strain>
    </source>
</reference>